<gene>
    <name evidence="1" type="ORF">BJ138DRAFT_1105565</name>
</gene>
<dbReference type="EMBL" id="MU268096">
    <property type="protein sequence ID" value="KAH7905939.1"/>
    <property type="molecule type" value="Genomic_DNA"/>
</dbReference>
<accession>A0ACB7ZYI9</accession>
<sequence length="515" mass="54602">MILMAEVTGICYNTILSVGICVEIDTSSCRRLDTEIETGVKTKAEGDHSASSGSSMHESQVIGYGRDVQRRLIPHTRAHAHEAVNAHYPRRTQADIVSPGSVTRTGVQSLATSTPTSLDTSTNTDIGSGVAELRQVLGLASVSRAGSGPAEFTEAAAFDQVSSITIASGLSSFATSTAVTVPYGLLSGVVSKSVATFEDVTVETTIAPTPMPSSPQQTGPQSDPPMIWIIAVSAIGGIALIATVTFTVCCVLRRRAHRRSRCDSNSKMADDNGNRDPISSSGPGSDWQVDFGTHEDDARIGGTISTSPAPPSTVPVPLSTSTVPLVPVSNVFSPSLPIPTAIPESSPGVPIPTSSTNSYPGLGSYPDPNQYPDPYPYLQHPRHRHHSDCYSEHEPGTPCPAYSCISLRENNYTIRPASLRSVPSNNSRWHGRDGGEGSGSRSEGESGNRSDGGEGRTRVGSRSRSRSRTVARRTNVPLRSMTRATARTWMTTSERSGETPPPSYDLASRPPPVHQ</sequence>
<evidence type="ECO:0000313" key="2">
    <source>
        <dbReference type="Proteomes" id="UP000790377"/>
    </source>
</evidence>
<protein>
    <submittedName>
        <fullName evidence="1">Uncharacterized protein</fullName>
    </submittedName>
</protein>
<keyword evidence="2" id="KW-1185">Reference proteome</keyword>
<proteinExistence type="predicted"/>
<comment type="caution">
    <text evidence="1">The sequence shown here is derived from an EMBL/GenBank/DDBJ whole genome shotgun (WGS) entry which is preliminary data.</text>
</comment>
<name>A0ACB7ZYI9_9AGAM</name>
<dbReference type="Proteomes" id="UP000790377">
    <property type="component" value="Unassembled WGS sequence"/>
</dbReference>
<evidence type="ECO:0000313" key="1">
    <source>
        <dbReference type="EMBL" id="KAH7905939.1"/>
    </source>
</evidence>
<reference evidence="1" key="1">
    <citation type="journal article" date="2021" name="New Phytol.">
        <title>Evolutionary innovations through gain and loss of genes in the ectomycorrhizal Boletales.</title>
        <authorList>
            <person name="Wu G."/>
            <person name="Miyauchi S."/>
            <person name="Morin E."/>
            <person name="Kuo A."/>
            <person name="Drula E."/>
            <person name="Varga T."/>
            <person name="Kohler A."/>
            <person name="Feng B."/>
            <person name="Cao Y."/>
            <person name="Lipzen A."/>
            <person name="Daum C."/>
            <person name="Hundley H."/>
            <person name="Pangilinan J."/>
            <person name="Johnson J."/>
            <person name="Barry K."/>
            <person name="LaButti K."/>
            <person name="Ng V."/>
            <person name="Ahrendt S."/>
            <person name="Min B."/>
            <person name="Choi I.G."/>
            <person name="Park H."/>
            <person name="Plett J.M."/>
            <person name="Magnuson J."/>
            <person name="Spatafora J.W."/>
            <person name="Nagy L.G."/>
            <person name="Henrissat B."/>
            <person name="Grigoriev I.V."/>
            <person name="Yang Z.L."/>
            <person name="Xu J."/>
            <person name="Martin F.M."/>
        </authorList>
    </citation>
    <scope>NUCLEOTIDE SEQUENCE</scope>
    <source>
        <strain evidence="1">ATCC 28755</strain>
    </source>
</reference>
<organism evidence="1 2">
    <name type="scientific">Hygrophoropsis aurantiaca</name>
    <dbReference type="NCBI Taxonomy" id="72124"/>
    <lineage>
        <taxon>Eukaryota</taxon>
        <taxon>Fungi</taxon>
        <taxon>Dikarya</taxon>
        <taxon>Basidiomycota</taxon>
        <taxon>Agaricomycotina</taxon>
        <taxon>Agaricomycetes</taxon>
        <taxon>Agaricomycetidae</taxon>
        <taxon>Boletales</taxon>
        <taxon>Coniophorineae</taxon>
        <taxon>Hygrophoropsidaceae</taxon>
        <taxon>Hygrophoropsis</taxon>
    </lineage>
</organism>